<evidence type="ECO:0000313" key="14">
    <source>
        <dbReference type="EMBL" id="SDN64981.1"/>
    </source>
</evidence>
<comment type="similarity">
    <text evidence="1 10">Belongs to the glutaminase PdxT/SNO family.</text>
</comment>
<dbReference type="EC" id="4.3.3.6" evidence="10"/>
<dbReference type="GO" id="GO:1903600">
    <property type="term" value="C:glutaminase complex"/>
    <property type="evidence" value="ECO:0007669"/>
    <property type="project" value="TreeGrafter"/>
</dbReference>
<evidence type="ECO:0000256" key="11">
    <source>
        <dbReference type="PIRSR" id="PIRSR005639-1"/>
    </source>
</evidence>
<dbReference type="InterPro" id="IPR029062">
    <property type="entry name" value="Class_I_gatase-like"/>
</dbReference>
<dbReference type="GO" id="GO:0008614">
    <property type="term" value="P:pyridoxine metabolic process"/>
    <property type="evidence" value="ECO:0007669"/>
    <property type="project" value="TreeGrafter"/>
</dbReference>
<dbReference type="PROSITE" id="PS01236">
    <property type="entry name" value="PDXT_SNO_1"/>
    <property type="match status" value="1"/>
</dbReference>
<reference evidence="13 16" key="1">
    <citation type="submission" date="2016-10" db="EMBL/GenBank/DDBJ databases">
        <authorList>
            <person name="de Groot N.N."/>
        </authorList>
    </citation>
    <scope>NUCLEOTIDE SEQUENCE [LARGE SCALE GENOMIC DNA]</scope>
    <source>
        <strain evidence="16">BP1-145</strain>
        <strain evidence="13">BP1-148</strain>
    </source>
</reference>
<evidence type="ECO:0000256" key="4">
    <source>
        <dbReference type="ARBA" id="ARBA00022962"/>
    </source>
</evidence>
<dbReference type="FunFam" id="3.40.50.880:FF:000010">
    <property type="entry name" value="uncharacterized protein LOC100176842 isoform X2"/>
    <property type="match status" value="1"/>
</dbReference>
<sequence>MKVAVLALQGAFIEHEQVLQRLGVETVEIRQLKDWQQPIDALILPGGESTVQMRLLKELGLYEPIREAILIGMPVLGTCAGMILLSEGRLGTMDIEVRRNAYGRQLGSFHTVDTVKGIGTDVPMTFIRAPYIERVLSDKVEVLSTVDGHIVAARQGNQLATAFHPELDDGTRLHELFLGMVVGRSDKE</sequence>
<evidence type="ECO:0000313" key="16">
    <source>
        <dbReference type="Proteomes" id="UP000199134"/>
    </source>
</evidence>
<dbReference type="Pfam" id="PF01174">
    <property type="entry name" value="SNO"/>
    <property type="match status" value="1"/>
</dbReference>
<evidence type="ECO:0000256" key="5">
    <source>
        <dbReference type="ARBA" id="ARBA00023239"/>
    </source>
</evidence>
<dbReference type="GO" id="GO:0036381">
    <property type="term" value="F:pyridoxal 5'-phosphate synthase (glutamine hydrolysing) activity"/>
    <property type="evidence" value="ECO:0007669"/>
    <property type="project" value="UniProtKB-UniRule"/>
</dbReference>
<feature type="binding site" evidence="10 12">
    <location>
        <position position="99"/>
    </location>
    <ligand>
        <name>L-glutamine</name>
        <dbReference type="ChEBI" id="CHEBI:58359"/>
    </ligand>
</feature>
<dbReference type="CDD" id="cd01749">
    <property type="entry name" value="GATase1_PB"/>
    <property type="match status" value="1"/>
</dbReference>
<dbReference type="GO" id="GO:0004359">
    <property type="term" value="F:glutaminase activity"/>
    <property type="evidence" value="ECO:0007669"/>
    <property type="project" value="UniProtKB-UniRule"/>
</dbReference>
<dbReference type="Proteomes" id="UP000198779">
    <property type="component" value="Unassembled WGS sequence"/>
</dbReference>
<reference evidence="14 15" key="2">
    <citation type="submission" date="2016-10" db="EMBL/GenBank/DDBJ databases">
        <authorList>
            <person name="Varghese N."/>
            <person name="Submissions S."/>
        </authorList>
    </citation>
    <scope>NUCLEOTIDE SEQUENCE</scope>
    <source>
        <strain evidence="14">BP1-145</strain>
        <strain evidence="15">BP1-148</strain>
    </source>
</reference>
<accession>A0A1H0D517</accession>
<feature type="active site" description="Nucleophile" evidence="10 11">
    <location>
        <position position="79"/>
    </location>
</feature>
<dbReference type="OrthoDB" id="9810320at2"/>
<evidence type="ECO:0000256" key="2">
    <source>
        <dbReference type="ARBA" id="ARBA00022801"/>
    </source>
</evidence>
<dbReference type="InterPro" id="IPR002161">
    <property type="entry name" value="PdxT/SNO"/>
</dbReference>
<evidence type="ECO:0000256" key="10">
    <source>
        <dbReference type="HAMAP-Rule" id="MF_01615"/>
    </source>
</evidence>
<dbReference type="EMBL" id="FNIW01000001">
    <property type="protein sequence ID" value="SDN64981.1"/>
    <property type="molecule type" value="Genomic_DNA"/>
</dbReference>
<comment type="pathway">
    <text evidence="10">Cofactor biosynthesis; pyridoxal 5'-phosphate biosynthesis.</text>
</comment>
<name>A0A1H0D517_9BACT</name>
<protein>
    <recommendedName>
        <fullName evidence="10">Pyridoxal 5'-phosphate synthase subunit PdxT</fullName>
        <ecNumber evidence="10">4.3.3.6</ecNumber>
    </recommendedName>
    <alternativeName>
        <fullName evidence="10">Pdx2</fullName>
    </alternativeName>
    <alternativeName>
        <fullName evidence="10">Pyridoxal 5'-phosphate synthase glutaminase subunit</fullName>
        <ecNumber evidence="10">3.5.1.2</ecNumber>
    </alternativeName>
</protein>
<dbReference type="GO" id="GO:0042823">
    <property type="term" value="P:pyridoxal phosphate biosynthetic process"/>
    <property type="evidence" value="ECO:0007669"/>
    <property type="project" value="UniProtKB-UniRule"/>
</dbReference>
<dbReference type="RefSeq" id="WP_091816549.1">
    <property type="nucleotide sequence ID" value="NZ_CP091791.1"/>
</dbReference>
<dbReference type="PANTHER" id="PTHR31559:SF0">
    <property type="entry name" value="PYRIDOXAL 5'-PHOSPHATE SYNTHASE SUBUNIT SNO1-RELATED"/>
    <property type="match status" value="1"/>
</dbReference>
<dbReference type="PANTHER" id="PTHR31559">
    <property type="entry name" value="PYRIDOXAL 5'-PHOSPHATE SYNTHASE SUBUNIT SNO"/>
    <property type="match status" value="1"/>
</dbReference>
<dbReference type="InterPro" id="IPR021196">
    <property type="entry name" value="PdxT/SNO_CS"/>
</dbReference>
<dbReference type="HAMAP" id="MF_01615">
    <property type="entry name" value="PdxT"/>
    <property type="match status" value="1"/>
</dbReference>
<dbReference type="STRING" id="645274.SAMN04487901_10653"/>
<keyword evidence="5 10" id="KW-0456">Lyase</keyword>
<feature type="active site" description="Charge relay system" evidence="10 11">
    <location>
        <position position="164"/>
    </location>
</feature>
<dbReference type="AlphaFoldDB" id="A0A1H0D517"/>
<keyword evidence="15" id="KW-1185">Reference proteome</keyword>
<comment type="catalytic activity">
    <reaction evidence="6 10">
        <text>aldehydo-D-ribose 5-phosphate + D-glyceraldehyde 3-phosphate + L-glutamine = pyridoxal 5'-phosphate + L-glutamate + phosphate + 3 H2O + H(+)</text>
        <dbReference type="Rhea" id="RHEA:31507"/>
        <dbReference type="ChEBI" id="CHEBI:15377"/>
        <dbReference type="ChEBI" id="CHEBI:15378"/>
        <dbReference type="ChEBI" id="CHEBI:29985"/>
        <dbReference type="ChEBI" id="CHEBI:43474"/>
        <dbReference type="ChEBI" id="CHEBI:58273"/>
        <dbReference type="ChEBI" id="CHEBI:58359"/>
        <dbReference type="ChEBI" id="CHEBI:59776"/>
        <dbReference type="ChEBI" id="CHEBI:597326"/>
        <dbReference type="EC" id="4.3.3.6"/>
    </reaction>
</comment>
<proteinExistence type="inferred from homology"/>
<dbReference type="GO" id="GO:0005829">
    <property type="term" value="C:cytosol"/>
    <property type="evidence" value="ECO:0007669"/>
    <property type="project" value="TreeGrafter"/>
</dbReference>
<dbReference type="SUPFAM" id="SSF52317">
    <property type="entry name" value="Class I glutamine amidotransferase-like"/>
    <property type="match status" value="1"/>
</dbReference>
<evidence type="ECO:0000313" key="15">
    <source>
        <dbReference type="Proteomes" id="UP000198779"/>
    </source>
</evidence>
<keyword evidence="3 10" id="KW-0663">Pyridoxal phosphate</keyword>
<dbReference type="GO" id="GO:0006543">
    <property type="term" value="P:L-glutamine catabolic process"/>
    <property type="evidence" value="ECO:0007669"/>
    <property type="project" value="UniProtKB-UniRule"/>
</dbReference>
<evidence type="ECO:0000256" key="7">
    <source>
        <dbReference type="ARBA" id="ARBA00049534"/>
    </source>
</evidence>
<dbReference type="PROSITE" id="PS51273">
    <property type="entry name" value="GATASE_TYPE_1"/>
    <property type="match status" value="1"/>
</dbReference>
<dbReference type="NCBIfam" id="TIGR03800">
    <property type="entry name" value="PLP_synth_Pdx2"/>
    <property type="match status" value="1"/>
</dbReference>
<dbReference type="PIRSF" id="PIRSF005639">
    <property type="entry name" value="Glut_amidoT_SNO"/>
    <property type="match status" value="1"/>
</dbReference>
<dbReference type="PROSITE" id="PS51130">
    <property type="entry name" value="PDXT_SNO_2"/>
    <property type="match status" value="1"/>
</dbReference>
<feature type="binding site" evidence="10 12">
    <location>
        <begin position="47"/>
        <end position="49"/>
    </location>
    <ligand>
        <name>L-glutamine</name>
        <dbReference type="ChEBI" id="CHEBI:58359"/>
    </ligand>
</feature>
<evidence type="ECO:0000256" key="8">
    <source>
        <dbReference type="ARBA" id="ARBA00054599"/>
    </source>
</evidence>
<evidence type="ECO:0000256" key="3">
    <source>
        <dbReference type="ARBA" id="ARBA00022898"/>
    </source>
</evidence>
<accession>A0A1G7VND8</accession>
<evidence type="ECO:0000256" key="9">
    <source>
        <dbReference type="ARBA" id="ARBA00064749"/>
    </source>
</evidence>
<evidence type="ECO:0000256" key="1">
    <source>
        <dbReference type="ARBA" id="ARBA00008345"/>
    </source>
</evidence>
<keyword evidence="4 10" id="KW-0315">Glutamine amidotransferase</keyword>
<dbReference type="Gene3D" id="3.40.50.880">
    <property type="match status" value="1"/>
</dbReference>
<evidence type="ECO:0000256" key="12">
    <source>
        <dbReference type="PIRSR" id="PIRSR005639-2"/>
    </source>
</evidence>
<dbReference type="EMBL" id="FNCQ01000006">
    <property type="protein sequence ID" value="SDG61332.1"/>
    <property type="molecule type" value="Genomic_DNA"/>
</dbReference>
<evidence type="ECO:0000313" key="13">
    <source>
        <dbReference type="EMBL" id="SDG61332.1"/>
    </source>
</evidence>
<comment type="function">
    <text evidence="8 10">Catalyzes the hydrolysis of glutamine to glutamate and ammonia as part of the biosynthesis of pyridoxal 5'-phosphate. The resulting ammonia molecule is channeled to the active site of PdxS.</text>
</comment>
<feature type="binding site" evidence="10 12">
    <location>
        <begin position="127"/>
        <end position="128"/>
    </location>
    <ligand>
        <name>L-glutamine</name>
        <dbReference type="ChEBI" id="CHEBI:58359"/>
    </ligand>
</feature>
<organism evidence="14 16">
    <name type="scientific">Prevotella communis</name>
    <dbReference type="NCBI Taxonomy" id="2913614"/>
    <lineage>
        <taxon>Bacteria</taxon>
        <taxon>Pseudomonadati</taxon>
        <taxon>Bacteroidota</taxon>
        <taxon>Bacteroidia</taxon>
        <taxon>Bacteroidales</taxon>
        <taxon>Prevotellaceae</taxon>
        <taxon>Prevotella</taxon>
    </lineage>
</organism>
<dbReference type="UniPathway" id="UPA00245"/>
<dbReference type="EC" id="3.5.1.2" evidence="10"/>
<gene>
    <name evidence="10" type="primary">pdxT</name>
    <name evidence="14" type="ORF">SAMN04487900_101268</name>
    <name evidence="13" type="ORF">SAMN04487901_10653</name>
</gene>
<comment type="subunit">
    <text evidence="9 10">In the presence of PdxS, forms a dodecamer of heterodimers. Only shows activity in the heterodimer.</text>
</comment>
<comment type="catalytic activity">
    <reaction evidence="7 10">
        <text>L-glutamine + H2O = L-glutamate + NH4(+)</text>
        <dbReference type="Rhea" id="RHEA:15889"/>
        <dbReference type="ChEBI" id="CHEBI:15377"/>
        <dbReference type="ChEBI" id="CHEBI:28938"/>
        <dbReference type="ChEBI" id="CHEBI:29985"/>
        <dbReference type="ChEBI" id="CHEBI:58359"/>
        <dbReference type="EC" id="3.5.1.2"/>
    </reaction>
</comment>
<feature type="active site" description="Charge relay system" evidence="10 11">
    <location>
        <position position="166"/>
    </location>
</feature>
<evidence type="ECO:0000256" key="6">
    <source>
        <dbReference type="ARBA" id="ARBA00047992"/>
    </source>
</evidence>
<dbReference type="Proteomes" id="UP000199134">
    <property type="component" value="Unassembled WGS sequence"/>
</dbReference>
<keyword evidence="2 10" id="KW-0378">Hydrolase</keyword>